<gene>
    <name evidence="1" type="ORF">PODLI_1B024843</name>
</gene>
<evidence type="ECO:0000313" key="2">
    <source>
        <dbReference type="Proteomes" id="UP001178461"/>
    </source>
</evidence>
<protein>
    <submittedName>
        <fullName evidence="1">Uncharacterized protein</fullName>
    </submittedName>
</protein>
<evidence type="ECO:0000313" key="1">
    <source>
        <dbReference type="EMBL" id="CAI5795570.1"/>
    </source>
</evidence>
<reference evidence="1" key="1">
    <citation type="submission" date="2022-12" db="EMBL/GenBank/DDBJ databases">
        <authorList>
            <person name="Alioto T."/>
            <person name="Alioto T."/>
            <person name="Gomez Garrido J."/>
        </authorList>
    </citation>
    <scope>NUCLEOTIDE SEQUENCE</scope>
</reference>
<organism evidence="1 2">
    <name type="scientific">Podarcis lilfordi</name>
    <name type="common">Lilford's wall lizard</name>
    <dbReference type="NCBI Taxonomy" id="74358"/>
    <lineage>
        <taxon>Eukaryota</taxon>
        <taxon>Metazoa</taxon>
        <taxon>Chordata</taxon>
        <taxon>Craniata</taxon>
        <taxon>Vertebrata</taxon>
        <taxon>Euteleostomi</taxon>
        <taxon>Lepidosauria</taxon>
        <taxon>Squamata</taxon>
        <taxon>Bifurcata</taxon>
        <taxon>Unidentata</taxon>
        <taxon>Episquamata</taxon>
        <taxon>Laterata</taxon>
        <taxon>Lacertibaenia</taxon>
        <taxon>Lacertidae</taxon>
        <taxon>Podarcis</taxon>
    </lineage>
</organism>
<feature type="non-terminal residue" evidence="1">
    <location>
        <position position="1"/>
    </location>
</feature>
<proteinExistence type="predicted"/>
<dbReference type="EMBL" id="OX395141">
    <property type="protein sequence ID" value="CAI5795570.1"/>
    <property type="molecule type" value="Genomic_DNA"/>
</dbReference>
<name>A0AA35LFV9_9SAUR</name>
<dbReference type="EMBL" id="OX395141">
    <property type="protein sequence ID" value="CAI5795569.1"/>
    <property type="molecule type" value="Genomic_DNA"/>
</dbReference>
<accession>A0AA35LFV9</accession>
<dbReference type="AlphaFoldDB" id="A0AA35LFV9"/>
<dbReference type="Proteomes" id="UP001178461">
    <property type="component" value="Chromosome 15"/>
</dbReference>
<sequence length="163" mass="18169">WVPKASSSILPNIPVSLVTLCSTHCLDLSLPSLHPDASSSFLVCPEGKGKKMYKTLALSYVVAVYLASSQVPRGYWPLICLTCADVQPDGKCANKSGSCITKKNELCYNRMVSWNYEVLFVDRGCTSKCRRLQENSNYRNFTFCCGNTPKCNNVNIWDDSKYS</sequence>
<keyword evidence="2" id="KW-1185">Reference proteome</keyword>